<evidence type="ECO:0000313" key="2">
    <source>
        <dbReference type="EMBL" id="CAL6114823.1"/>
    </source>
</evidence>
<evidence type="ECO:0000313" key="1">
    <source>
        <dbReference type="EMBL" id="CAI9928840.1"/>
    </source>
</evidence>
<gene>
    <name evidence="1" type="ORF">HINF_LOCUS16485</name>
    <name evidence="2" type="ORF">HINF_LOCUS78326</name>
</gene>
<dbReference type="EMBL" id="CATOUU010000421">
    <property type="protein sequence ID" value="CAI9928840.1"/>
    <property type="molecule type" value="Genomic_DNA"/>
</dbReference>
<organism evidence="1">
    <name type="scientific">Hexamita inflata</name>
    <dbReference type="NCBI Taxonomy" id="28002"/>
    <lineage>
        <taxon>Eukaryota</taxon>
        <taxon>Metamonada</taxon>
        <taxon>Diplomonadida</taxon>
        <taxon>Hexamitidae</taxon>
        <taxon>Hexamitinae</taxon>
        <taxon>Hexamita</taxon>
    </lineage>
</organism>
<name>A0AA86TUB5_9EUKA</name>
<sequence length="129" mass="15083">MVQFSSHSNARLKTAFILEQLLTHYVLLRFGYVKGLHYRVQRDLSVLKSVSGLSERQSVTQQVLVNERAAEIEEQDETQRDLSVLTYQFKRLQFKTHFEPSSDRKLLQTVTHSLFATLRIELSQFSTHQ</sequence>
<dbReference type="AlphaFoldDB" id="A0AA86TUB5"/>
<comment type="caution">
    <text evidence="1">The sequence shown here is derived from an EMBL/GenBank/DDBJ whole genome shotgun (WGS) entry which is preliminary data.</text>
</comment>
<keyword evidence="3" id="KW-1185">Reference proteome</keyword>
<dbReference type="EMBL" id="CAXDID020000833">
    <property type="protein sequence ID" value="CAL6114823.1"/>
    <property type="molecule type" value="Genomic_DNA"/>
</dbReference>
<evidence type="ECO:0000313" key="3">
    <source>
        <dbReference type="Proteomes" id="UP001642409"/>
    </source>
</evidence>
<dbReference type="Proteomes" id="UP001642409">
    <property type="component" value="Unassembled WGS sequence"/>
</dbReference>
<protein>
    <submittedName>
        <fullName evidence="2">Hypothetical_protein</fullName>
    </submittedName>
</protein>
<reference evidence="2 3" key="2">
    <citation type="submission" date="2024-07" db="EMBL/GenBank/DDBJ databases">
        <authorList>
            <person name="Akdeniz Z."/>
        </authorList>
    </citation>
    <scope>NUCLEOTIDE SEQUENCE [LARGE SCALE GENOMIC DNA]</scope>
</reference>
<reference evidence="1" key="1">
    <citation type="submission" date="2023-06" db="EMBL/GenBank/DDBJ databases">
        <authorList>
            <person name="Kurt Z."/>
        </authorList>
    </citation>
    <scope>NUCLEOTIDE SEQUENCE</scope>
</reference>
<proteinExistence type="predicted"/>
<accession>A0AA86TUB5</accession>